<evidence type="ECO:0000313" key="1">
    <source>
        <dbReference type="EMBL" id="CAG8825077.1"/>
    </source>
</evidence>
<reference evidence="1" key="1">
    <citation type="submission" date="2021-06" db="EMBL/GenBank/DDBJ databases">
        <authorList>
            <person name="Kallberg Y."/>
            <person name="Tangrot J."/>
            <person name="Rosling A."/>
        </authorList>
    </citation>
    <scope>NUCLEOTIDE SEQUENCE</scope>
    <source>
        <strain evidence="1">MA453B</strain>
    </source>
</reference>
<gene>
    <name evidence="1" type="ORF">DERYTH_LOCUS27831</name>
</gene>
<protein>
    <submittedName>
        <fullName evidence="1">22984_t:CDS:1</fullName>
    </submittedName>
</protein>
<feature type="non-terminal residue" evidence="1">
    <location>
        <position position="64"/>
    </location>
</feature>
<accession>A0A9N9KH70</accession>
<keyword evidence="2" id="KW-1185">Reference proteome</keyword>
<comment type="caution">
    <text evidence="1">The sequence shown here is derived from an EMBL/GenBank/DDBJ whole genome shotgun (WGS) entry which is preliminary data.</text>
</comment>
<feature type="non-terminal residue" evidence="1">
    <location>
        <position position="1"/>
    </location>
</feature>
<dbReference type="Proteomes" id="UP000789405">
    <property type="component" value="Unassembled WGS sequence"/>
</dbReference>
<dbReference type="EMBL" id="CAJVPY010065882">
    <property type="protein sequence ID" value="CAG8825077.1"/>
    <property type="molecule type" value="Genomic_DNA"/>
</dbReference>
<name>A0A9N9KH70_9GLOM</name>
<organism evidence="1 2">
    <name type="scientific">Dentiscutata erythropus</name>
    <dbReference type="NCBI Taxonomy" id="1348616"/>
    <lineage>
        <taxon>Eukaryota</taxon>
        <taxon>Fungi</taxon>
        <taxon>Fungi incertae sedis</taxon>
        <taxon>Mucoromycota</taxon>
        <taxon>Glomeromycotina</taxon>
        <taxon>Glomeromycetes</taxon>
        <taxon>Diversisporales</taxon>
        <taxon>Gigasporaceae</taxon>
        <taxon>Dentiscutata</taxon>
    </lineage>
</organism>
<evidence type="ECO:0000313" key="2">
    <source>
        <dbReference type="Proteomes" id="UP000789405"/>
    </source>
</evidence>
<dbReference type="AlphaFoldDB" id="A0A9N9KH70"/>
<proteinExistence type="predicted"/>
<sequence>ALKLQQTAKKMNQEKDEKILKSLIYSELYKNYYYLVPYNETTKKAVIKIGKITNKEIIDNEEKT</sequence>